<keyword evidence="2" id="KW-0812">Transmembrane</keyword>
<dbReference type="EMBL" id="GL349495">
    <property type="protein sequence ID" value="KNC55113.1"/>
    <property type="molecule type" value="Genomic_DNA"/>
</dbReference>
<dbReference type="SUPFAM" id="SSF69318">
    <property type="entry name" value="Integrin alpha N-terminal domain"/>
    <property type="match status" value="3"/>
</dbReference>
<dbReference type="InterPro" id="IPR011050">
    <property type="entry name" value="Pectin_lyase_fold/virulence"/>
</dbReference>
<feature type="transmembrane region" description="Helical" evidence="2">
    <location>
        <begin position="1608"/>
        <end position="1631"/>
    </location>
</feature>
<keyword evidence="7" id="KW-1185">Reference proteome</keyword>
<feature type="chain" id="PRO_5005537959" evidence="3">
    <location>
        <begin position="28"/>
        <end position="1911"/>
    </location>
</feature>
<keyword evidence="2" id="KW-1133">Transmembrane helix</keyword>
<dbReference type="Gene3D" id="2.160.20.10">
    <property type="entry name" value="Single-stranded right-handed beta-helix, Pectin lyase-like"/>
    <property type="match status" value="1"/>
</dbReference>
<dbReference type="Pfam" id="PF24633">
    <property type="entry name" value="DUF7630"/>
    <property type="match status" value="1"/>
</dbReference>
<evidence type="ECO:0000259" key="4">
    <source>
        <dbReference type="Pfam" id="PF13229"/>
    </source>
</evidence>
<evidence type="ECO:0000259" key="5">
    <source>
        <dbReference type="Pfam" id="PF24633"/>
    </source>
</evidence>
<feature type="transmembrane region" description="Helical" evidence="2">
    <location>
        <begin position="1473"/>
        <end position="1491"/>
    </location>
</feature>
<accession>A0A0L0DUI0</accession>
<evidence type="ECO:0000256" key="1">
    <source>
        <dbReference type="ARBA" id="ARBA00022729"/>
    </source>
</evidence>
<dbReference type="GeneID" id="25568874"/>
<dbReference type="SMART" id="SM00710">
    <property type="entry name" value="PbH1"/>
    <property type="match status" value="6"/>
</dbReference>
<dbReference type="InterPro" id="IPR013517">
    <property type="entry name" value="FG-GAP"/>
</dbReference>
<feature type="domain" description="Right handed beta helix" evidence="4">
    <location>
        <begin position="925"/>
        <end position="1057"/>
    </location>
</feature>
<proteinExistence type="predicted"/>
<keyword evidence="1 3" id="KW-0732">Signal</keyword>
<dbReference type="InterPro" id="IPR056047">
    <property type="entry name" value="CRMPA-like_DUF7630"/>
</dbReference>
<dbReference type="Gene3D" id="2.130.10.130">
    <property type="entry name" value="Integrin alpha, N-terminal"/>
    <property type="match status" value="3"/>
</dbReference>
<dbReference type="OrthoDB" id="10022113at2759"/>
<dbReference type="Pfam" id="PF13517">
    <property type="entry name" value="FG-GAP_3"/>
    <property type="match status" value="6"/>
</dbReference>
<evidence type="ECO:0000256" key="2">
    <source>
        <dbReference type="SAM" id="Phobius"/>
    </source>
</evidence>
<organism evidence="6 7">
    <name type="scientific">Thecamonas trahens ATCC 50062</name>
    <dbReference type="NCBI Taxonomy" id="461836"/>
    <lineage>
        <taxon>Eukaryota</taxon>
        <taxon>Apusozoa</taxon>
        <taxon>Apusomonadida</taxon>
        <taxon>Apusomonadidae</taxon>
        <taxon>Thecamonas</taxon>
    </lineage>
</organism>
<gene>
    <name evidence="6" type="ORF">AMSG_10713</name>
</gene>
<sequence>MAKCMYMPSTTLVLLVFLVALTTSSRASQPPACVSDLTVTGEVIDSGRNGITAAALGLIDSDGWLDAVAAFDDEGTISWYKNTDGAGTFAPPVNVVTGITSIRKVAVVDVDDDGWNDVVFGQDSSSSGFIAWARSTDGSGAFAAPVTITACNDFDDFVLGDVDNDGDDDLVAACPSSGDVFFVERLTGGSFASAITITDDFNGPSSVGLGDFNQDGALDVVFSAAFVDTLVLALGSGDGNFGPSTVVYSDIDSPKAVAVGDFNSDGLADFAAVGGGDDTVLWFRNTGNGSFAPPTTIASLYDAPRDLAVVDMNGDGIDDVILCTTAGTLAVFYVLDENGKFGGANVVDSRYAPMYRIATGDVDGDTRPDIVIGSTHSHSQLRLFRNNPVQAASYSPDASVTPSVSPTLVTGFDGIRDLVVADVDADGLLDIVASASNIDMVAWARQLPSGRGFGATTIISLSIDGVRGIDVADVDADGDVDVVSTATLASKIFVHTNVDGAGGRWSTAELASNFGDPRSIVLADLDGDALLDIVSGAMSSGVVAWFRNTGTGTGALRFSAPITVATLSPGPGDIIVADVDGSGAPDIVTMAYESSGGDAFIAWLPNLDGAGSFGSPVFLPPGIYTGQHGIAVAAADFDGDNDTDLVAASLWQNAVAWYDNLDGLGSAWSETVLSTSLDGAIFVAGADIDADGDQDIVACAEYGDDVGYFVNSDGAGSFAPFLLVSYVAYSPRVVRVVDLDGDSDLDLVVASSTSDGVAWFPGRTRNAWTTVRVPTSLSMVYESRACGVDKFSLLCLLDNIRRTSLCVRDTLLLEPGVYSCRGGAHASIGRTLTLAPRVPGTVSFDCDGGVLFLVTASPTFVEARGDVEIRDVELTRLGQGSHGIEASPGIRISGDGARLVLTSVSIRESKTENLPGQVYVDEGLGGVLLAVSGGRLEVNNSTIEQTSTTGAGGAIACRGVGSSVLASHSRIASCSASERGGGLAVVDGGSAVLHQSVVESNTASSGGGGGIYVSGTSTLKVTGGEIRGNSGGGAGGGILVAATGRGELLGVTVRGNSGGSGGGLAVASEAVASAVAILQSAADMPRADPSADSYVGPGPESTAALVLTDVSVVDNVARMHGGGASVCGGRVVISGTSSRWAGNAAQRTPVAMRSSADVFVCAPSASWTGAASRESADSLPWLRIAPAVFGGGMAGAAIHGPPAALEWASAPSRSLQAGEPMSGRVRARDWLGEPVVYTGVQLRMRFPSMGSGLGIVEAPQPTTFTESSPIPAVRLGAMSAESVPVDVAFTVEVSGAGGALPVASVGGQVAVTACRGGFGVESLVTADAADVVLGCRACDAGTGAVAGFNTCGGIPECAANTARINTTGLNAGSVEPCFCLPGFWSESGESDVACVGCPPGGVCVGGTARPVAAPGFFPDASDSALFLACPTAEACSGSGMCATGYEGQLCASCAAGYFSLRGRCYRCKTEANTAVMVVIVAVVAVVLAILLGFNLSDSVRYKFAAAMIGLNALQISAIYGQLELEWGDWAELYFEAISSFNLNLELTSPECSLGREVDVWVIKLVLTLLLPIAVAACLALVAGGAALLASSGIGWLGRKSVREVGNAYVRTLFQTLVLLYLPLSSAAFRLFDCRRNEAGSWVLARTARRCYDSKWWALLPIALTGVVAYALAIPSAVVWVLKRRRAELDQLTFVLRYGFLVGRFTASAWWFEAAIMGRKLVVVVCMTFFVGDDSKASAAAVSLAVALVHVVQVHPYGRELHNRLAMIVLGSCALVLEAGTFDDKRLRQGFVLGGLAVNVLAIVIGNALDVRLMLAVEAKANDEFFSPDTTLELASMPLQLEEPSNNGVTMDSVALDDVGSSFPVARQQAGVSDTEYGDSTASCANTPTHGTVSSIVVDESAAGVSTVVFVL</sequence>
<feature type="transmembrane region" description="Helical" evidence="2">
    <location>
        <begin position="1568"/>
        <end position="1596"/>
    </location>
</feature>
<keyword evidence="2" id="KW-0472">Membrane</keyword>
<protein>
    <submittedName>
        <fullName evidence="6">Uncharacterized protein</fullName>
    </submittedName>
</protein>
<feature type="signal peptide" evidence="3">
    <location>
        <begin position="1"/>
        <end position="27"/>
    </location>
</feature>
<name>A0A0L0DUI0_THETB</name>
<feature type="transmembrane region" description="Helical" evidence="2">
    <location>
        <begin position="1655"/>
        <end position="1681"/>
    </location>
</feature>
<feature type="domain" description="DUF7630" evidence="5">
    <location>
        <begin position="1426"/>
        <end position="1467"/>
    </location>
</feature>
<feature type="transmembrane region" description="Helical" evidence="2">
    <location>
        <begin position="1693"/>
        <end position="1711"/>
    </location>
</feature>
<reference evidence="6 7" key="1">
    <citation type="submission" date="2010-05" db="EMBL/GenBank/DDBJ databases">
        <title>The Genome Sequence of Thecamonas trahens ATCC 50062.</title>
        <authorList>
            <consortium name="The Broad Institute Genome Sequencing Platform"/>
            <person name="Russ C."/>
            <person name="Cuomo C."/>
            <person name="Shea T."/>
            <person name="Young S.K."/>
            <person name="Zeng Q."/>
            <person name="Koehrsen M."/>
            <person name="Haas B."/>
            <person name="Borodovsky M."/>
            <person name="Guigo R."/>
            <person name="Alvarado L."/>
            <person name="Berlin A."/>
            <person name="Bochicchio J."/>
            <person name="Borenstein D."/>
            <person name="Chapman S."/>
            <person name="Chen Z."/>
            <person name="Freedman E."/>
            <person name="Gellesch M."/>
            <person name="Goldberg J."/>
            <person name="Griggs A."/>
            <person name="Gujja S."/>
            <person name="Heilman E."/>
            <person name="Heiman D."/>
            <person name="Hepburn T."/>
            <person name="Howarth C."/>
            <person name="Jen D."/>
            <person name="Larson L."/>
            <person name="Mehta T."/>
            <person name="Park D."/>
            <person name="Pearson M."/>
            <person name="Roberts A."/>
            <person name="Saif S."/>
            <person name="Shenoy N."/>
            <person name="Sisk P."/>
            <person name="Stolte C."/>
            <person name="Sykes S."/>
            <person name="Thomson T."/>
            <person name="Walk T."/>
            <person name="White J."/>
            <person name="Yandava C."/>
            <person name="Burger G."/>
            <person name="Gray M.W."/>
            <person name="Holland P.W.H."/>
            <person name="King N."/>
            <person name="Lang F.B.F."/>
            <person name="Roger A.J."/>
            <person name="Ruiz-Trillo I."/>
            <person name="Lander E."/>
            <person name="Nusbaum C."/>
        </authorList>
    </citation>
    <scope>NUCLEOTIDE SEQUENCE [LARGE SCALE GENOMIC DNA]</scope>
    <source>
        <strain evidence="6 7">ATCC 50062</strain>
    </source>
</reference>
<dbReference type="PANTHER" id="PTHR44103:SF1">
    <property type="entry name" value="PROPROTEIN CONVERTASE P"/>
    <property type="match status" value="1"/>
</dbReference>
<dbReference type="Proteomes" id="UP000054408">
    <property type="component" value="Unassembled WGS sequence"/>
</dbReference>
<dbReference type="Pfam" id="PF13229">
    <property type="entry name" value="Beta_helix"/>
    <property type="match status" value="1"/>
</dbReference>
<dbReference type="InterPro" id="IPR006626">
    <property type="entry name" value="PbH1"/>
</dbReference>
<dbReference type="InterPro" id="IPR028994">
    <property type="entry name" value="Integrin_alpha_N"/>
</dbReference>
<dbReference type="SUPFAM" id="SSF51126">
    <property type="entry name" value="Pectin lyase-like"/>
    <property type="match status" value="1"/>
</dbReference>
<dbReference type="RefSeq" id="XP_013753295.1">
    <property type="nucleotide sequence ID" value="XM_013897841.1"/>
</dbReference>
<feature type="transmembrane region" description="Helical" evidence="2">
    <location>
        <begin position="1787"/>
        <end position="1808"/>
    </location>
</feature>
<evidence type="ECO:0000313" key="6">
    <source>
        <dbReference type="EMBL" id="KNC55113.1"/>
    </source>
</evidence>
<evidence type="ECO:0000313" key="7">
    <source>
        <dbReference type="Proteomes" id="UP000054408"/>
    </source>
</evidence>
<dbReference type="PANTHER" id="PTHR44103">
    <property type="entry name" value="PROPROTEIN CONVERTASE P"/>
    <property type="match status" value="1"/>
</dbReference>
<dbReference type="InterPro" id="IPR039448">
    <property type="entry name" value="Beta_helix"/>
</dbReference>
<dbReference type="InterPro" id="IPR012334">
    <property type="entry name" value="Pectin_lyas_fold"/>
</dbReference>
<evidence type="ECO:0000256" key="3">
    <source>
        <dbReference type="SAM" id="SignalP"/>
    </source>
</evidence>